<name>A0A2T3ZPH1_TRIA4</name>
<accession>A0A2T3ZPH1</accession>
<evidence type="ECO:0000313" key="1">
    <source>
        <dbReference type="EMBL" id="PTB46709.1"/>
    </source>
</evidence>
<dbReference type="EMBL" id="KZ679256">
    <property type="protein sequence ID" value="PTB46709.1"/>
    <property type="molecule type" value="Genomic_DNA"/>
</dbReference>
<evidence type="ECO:0000313" key="2">
    <source>
        <dbReference type="Proteomes" id="UP000240493"/>
    </source>
</evidence>
<gene>
    <name evidence="1" type="ORF">M441DRAFT_127613</name>
</gene>
<organism evidence="1 2">
    <name type="scientific">Trichoderma asperellum (strain ATCC 204424 / CBS 433.97 / NBRC 101777)</name>
    <dbReference type="NCBI Taxonomy" id="1042311"/>
    <lineage>
        <taxon>Eukaryota</taxon>
        <taxon>Fungi</taxon>
        <taxon>Dikarya</taxon>
        <taxon>Ascomycota</taxon>
        <taxon>Pezizomycotina</taxon>
        <taxon>Sordariomycetes</taxon>
        <taxon>Hypocreomycetidae</taxon>
        <taxon>Hypocreales</taxon>
        <taxon>Hypocreaceae</taxon>
        <taxon>Trichoderma</taxon>
    </lineage>
</organism>
<dbReference type="OrthoDB" id="4894030at2759"/>
<keyword evidence="2" id="KW-1185">Reference proteome</keyword>
<dbReference type="Proteomes" id="UP000240493">
    <property type="component" value="Unassembled WGS sequence"/>
</dbReference>
<reference evidence="1 2" key="1">
    <citation type="submission" date="2016-07" db="EMBL/GenBank/DDBJ databases">
        <title>Multiple horizontal gene transfer events from other fungi enriched the ability of initially mycotrophic Trichoderma (Ascomycota) to feed on dead plant biomass.</title>
        <authorList>
            <consortium name="DOE Joint Genome Institute"/>
            <person name="Aerts A."/>
            <person name="Atanasova L."/>
            <person name="Chenthamara K."/>
            <person name="Zhang J."/>
            <person name="Grujic M."/>
            <person name="Henrissat B."/>
            <person name="Kuo A."/>
            <person name="Salamov A."/>
            <person name="Lipzen A."/>
            <person name="Labutti K."/>
            <person name="Barry K."/>
            <person name="Miao Y."/>
            <person name="Rahimi M.J."/>
            <person name="Shen Q."/>
            <person name="Grigoriev I.V."/>
            <person name="Kubicek C.P."/>
            <person name="Druzhinina I.S."/>
        </authorList>
    </citation>
    <scope>NUCLEOTIDE SEQUENCE [LARGE SCALE GENOMIC DNA]</scope>
    <source>
        <strain evidence="1 2">CBS 433.97</strain>
    </source>
</reference>
<proteinExistence type="predicted"/>
<sequence length="325" mass="36653">MCGAKEIYCCQSHCIQPVGWYIVEPCDAFTNTNSATIQAFDGAVWSLNWNTTACGCSVPSVLRRQRCRYRTCSKCSWIAIDLAFSTMQLWAESAKEYPTWWAQSKGDYLLFRRTKMRLKNDYELSQGNNSKQRTMGLQKNSATVNCRQYGTTNSLSNIAEAADLIQWPFLEGIIDGRLNIFNSALYQTREATRGDKRGGSVEDKFMTAQGLQVPAVSDFNLEVPNAPFEIDKVLHFDYPPAALPQYIYGPPLPVSIDQEHCDKEEHANQLSRLRAEDLTQTSGVQHAGFDFNDPFWADLFASSGDIALNKDIDTYQGESSWEHSI</sequence>
<protein>
    <submittedName>
        <fullName evidence="1">Uncharacterized protein</fullName>
    </submittedName>
</protein>
<dbReference type="AlphaFoldDB" id="A0A2T3ZPH1"/>